<dbReference type="PROSITE" id="PS50082">
    <property type="entry name" value="WD_REPEATS_2"/>
    <property type="match status" value="2"/>
</dbReference>
<dbReference type="InterPro" id="IPR015943">
    <property type="entry name" value="WD40/YVTN_repeat-like_dom_sf"/>
</dbReference>
<accession>A0A5E4BXN0</accession>
<keyword evidence="5" id="KW-1185">Reference proteome</keyword>
<dbReference type="Pfam" id="PF00400">
    <property type="entry name" value="WD40"/>
    <property type="match status" value="2"/>
</dbReference>
<evidence type="ECO:0000256" key="1">
    <source>
        <dbReference type="ARBA" id="ARBA00022574"/>
    </source>
</evidence>
<dbReference type="Proteomes" id="UP000335636">
    <property type="component" value="Unassembled WGS sequence"/>
</dbReference>
<dbReference type="InterPro" id="IPR019775">
    <property type="entry name" value="WD40_repeat_CS"/>
</dbReference>
<dbReference type="Gene3D" id="2.130.10.10">
    <property type="entry name" value="YVTN repeat-like/Quinoprotein amine dehydrogenase"/>
    <property type="match status" value="1"/>
</dbReference>
<protein>
    <submittedName>
        <fullName evidence="4">Uncharacterized protein</fullName>
    </submittedName>
</protein>
<evidence type="ECO:0000256" key="2">
    <source>
        <dbReference type="ARBA" id="ARBA00022737"/>
    </source>
</evidence>
<reference evidence="4" key="1">
    <citation type="submission" date="2019-04" db="EMBL/GenBank/DDBJ databases">
        <authorList>
            <person name="Alioto T."/>
            <person name="Alioto T."/>
        </authorList>
    </citation>
    <scope>NUCLEOTIDE SEQUENCE [LARGE SCALE GENOMIC DNA]</scope>
</reference>
<gene>
    <name evidence="4" type="ORF">MONAX_5E033701</name>
</gene>
<feature type="repeat" description="WD" evidence="3">
    <location>
        <begin position="27"/>
        <end position="61"/>
    </location>
</feature>
<dbReference type="PROSITE" id="PS50294">
    <property type="entry name" value="WD_REPEATS_REGION"/>
    <property type="match status" value="1"/>
</dbReference>
<name>A0A5E4BXN0_MARMO</name>
<dbReference type="PANTHER" id="PTHR14604:SF3">
    <property type="entry name" value="SPERM-ASSOCIATED ANTIGEN 16 PROTEIN"/>
    <property type="match status" value="1"/>
</dbReference>
<comment type="caution">
    <text evidence="4">The sequence shown here is derived from an EMBL/GenBank/DDBJ whole genome shotgun (WGS) entry which is preliminary data.</text>
</comment>
<dbReference type="PANTHER" id="PTHR14604">
    <property type="entry name" value="WD40 REPEAT PF20"/>
    <property type="match status" value="1"/>
</dbReference>
<dbReference type="GO" id="GO:0035082">
    <property type="term" value="P:axoneme assembly"/>
    <property type="evidence" value="ECO:0007669"/>
    <property type="project" value="TreeGrafter"/>
</dbReference>
<sequence>DNKLATCSGDTTVKLWDLLKGNCLLTFEGHSHAVWSCTWHSCGDFVASASLDTTSKIWDVN</sequence>
<feature type="repeat" description="WD" evidence="3">
    <location>
        <begin position="1"/>
        <end position="26"/>
    </location>
</feature>
<proteinExistence type="predicted"/>
<dbReference type="EMBL" id="CABDUW010000741">
    <property type="protein sequence ID" value="VTJ74408.1"/>
    <property type="molecule type" value="Genomic_DNA"/>
</dbReference>
<evidence type="ECO:0000313" key="4">
    <source>
        <dbReference type="EMBL" id="VTJ74408.1"/>
    </source>
</evidence>
<organism evidence="4 5">
    <name type="scientific">Marmota monax</name>
    <name type="common">Woodchuck</name>
    <dbReference type="NCBI Taxonomy" id="9995"/>
    <lineage>
        <taxon>Eukaryota</taxon>
        <taxon>Metazoa</taxon>
        <taxon>Chordata</taxon>
        <taxon>Craniata</taxon>
        <taxon>Vertebrata</taxon>
        <taxon>Euteleostomi</taxon>
        <taxon>Mammalia</taxon>
        <taxon>Eutheria</taxon>
        <taxon>Euarchontoglires</taxon>
        <taxon>Glires</taxon>
        <taxon>Rodentia</taxon>
        <taxon>Sciuromorpha</taxon>
        <taxon>Sciuridae</taxon>
        <taxon>Xerinae</taxon>
        <taxon>Marmotini</taxon>
        <taxon>Marmota</taxon>
    </lineage>
</organism>
<dbReference type="GO" id="GO:1990716">
    <property type="term" value="C:axonemal central apparatus"/>
    <property type="evidence" value="ECO:0007669"/>
    <property type="project" value="TreeGrafter"/>
</dbReference>
<keyword evidence="2" id="KW-0677">Repeat</keyword>
<dbReference type="AlphaFoldDB" id="A0A5E4BXN0"/>
<dbReference type="PROSITE" id="PS00678">
    <property type="entry name" value="WD_REPEATS_1"/>
    <property type="match status" value="2"/>
</dbReference>
<dbReference type="SUPFAM" id="SSF50978">
    <property type="entry name" value="WD40 repeat-like"/>
    <property type="match status" value="1"/>
</dbReference>
<dbReference type="SMART" id="SM00320">
    <property type="entry name" value="WD40"/>
    <property type="match status" value="1"/>
</dbReference>
<feature type="non-terminal residue" evidence="4">
    <location>
        <position position="1"/>
    </location>
</feature>
<dbReference type="InterPro" id="IPR036322">
    <property type="entry name" value="WD40_repeat_dom_sf"/>
</dbReference>
<evidence type="ECO:0000256" key="3">
    <source>
        <dbReference type="PROSITE-ProRule" id="PRU00221"/>
    </source>
</evidence>
<keyword evidence="1 3" id="KW-0853">WD repeat</keyword>
<dbReference type="InterPro" id="IPR050995">
    <property type="entry name" value="WD-F-box_domain-protein"/>
</dbReference>
<evidence type="ECO:0000313" key="5">
    <source>
        <dbReference type="Proteomes" id="UP000335636"/>
    </source>
</evidence>
<dbReference type="InterPro" id="IPR001680">
    <property type="entry name" value="WD40_rpt"/>
</dbReference>
<feature type="non-terminal residue" evidence="4">
    <location>
        <position position="61"/>
    </location>
</feature>